<gene>
    <name evidence="2" type="ORF">BALAC2494_01328</name>
</gene>
<evidence type="ECO:0000313" key="2">
    <source>
        <dbReference type="EMBL" id="AEK30877.1"/>
    </source>
</evidence>
<evidence type="ECO:0008006" key="4">
    <source>
        <dbReference type="Google" id="ProtNLM"/>
    </source>
</evidence>
<protein>
    <recommendedName>
        <fullName evidence="4">Chemotaxis protein</fullName>
    </recommendedName>
</protein>
<dbReference type="AlphaFoldDB" id="A0A806FHC8"/>
<dbReference type="Proteomes" id="UP000008394">
    <property type="component" value="Chromosome"/>
</dbReference>
<dbReference type="KEGG" id="bnm:BALAC2494_01328"/>
<keyword evidence="1" id="KW-0812">Transmembrane</keyword>
<reference evidence="2 3" key="1">
    <citation type="journal article" date="2011" name="J. Bacteriol.">
        <title>Genome Sequence of the Probiotic Strain Bifidobacterium animalis subsp. lactis CNCM I-2494.</title>
        <authorList>
            <person name="Chervaux C."/>
            <person name="Grimaldi C."/>
            <person name="Bolotin A."/>
            <person name="Quinquis B."/>
            <person name="Legrain-Raspaud S."/>
            <person name="van Hylckama Vlieg J.E."/>
            <person name="Denariaz G."/>
            <person name="Smokvina T."/>
        </authorList>
    </citation>
    <scope>NUCLEOTIDE SEQUENCE [LARGE SCALE GENOMIC DNA]</scope>
    <source>
        <strain evidence="2 3">CNCM I-2494</strain>
    </source>
</reference>
<accession>A0A806FHC8</accession>
<sequence>MPFGVRCLSLSGARMASHRVSRTNVKRHHRVWPWVLSIVGLFVAVLVLFGIAGFNVYRQSKEVQAHESRALSMISDFSTKIDDANVQKVKDQLPQIQQETSQASAIANGAWWNIANKIPYFGSNVSTVQGMTNVIDDLMHQSVPQFMDVVTNLQHANLSSTDDGINLRPIIDCQQGMQKANESLQHQVGAYNALPQPNIDIVRSAYAQGSDKLNALATRVDALSSTFRMLPGFLGNGQTRTYAVMSMTTSEMRSSGGLIGSVGELTADNGSVHVGEFKANKDYLPYGIGDHSADMARVFSDEGPLHMSFDIRDTAVFPDTERAALAMQSIWNRTPWGQQKPLSGVIMVDPVFVQEMVAINGPVTLADGTTLNGDNTAEYFLNTVYKQYEASQTDAVFGETTGNVIAGMFKSLNLGKLVKIGETMGTMARERHFTMFSFDANLEKEIQAAGFTGETPNDPQNPSVGIYLTEQNPSKMGWYIKRTATIEKTRCDASGATYHVEYTLNNTMKVSDVANLPPYITGVDAPNRGKGIEKILFYPPAGGRINNISQLNGAVNAVQKTTMNGKELYKTVVEILPEQSVTYSFDVTVSPQAQSALTIDQTPLGWKDTGITVKEPKCSAKAN</sequence>
<keyword evidence="1" id="KW-0472">Membrane</keyword>
<feature type="transmembrane region" description="Helical" evidence="1">
    <location>
        <begin position="31"/>
        <end position="54"/>
    </location>
</feature>
<name>A0A806FHC8_BIFAN</name>
<evidence type="ECO:0000313" key="3">
    <source>
        <dbReference type="Proteomes" id="UP000008394"/>
    </source>
</evidence>
<dbReference type="EMBL" id="CP002915">
    <property type="protein sequence ID" value="AEK30877.1"/>
    <property type="molecule type" value="Genomic_DNA"/>
</dbReference>
<organism evidence="2 3">
    <name type="scientific">Bifidobacterium animalis subsp. lactis CNCM I-2494</name>
    <dbReference type="NCBI Taxonomy" id="1042403"/>
    <lineage>
        <taxon>Bacteria</taxon>
        <taxon>Bacillati</taxon>
        <taxon>Actinomycetota</taxon>
        <taxon>Actinomycetes</taxon>
        <taxon>Bifidobacteriales</taxon>
        <taxon>Bifidobacteriaceae</taxon>
        <taxon>Bifidobacterium</taxon>
    </lineage>
</organism>
<proteinExistence type="predicted"/>
<dbReference type="Pfam" id="PF13196">
    <property type="entry name" value="DUF4012"/>
    <property type="match status" value="1"/>
</dbReference>
<keyword evidence="1" id="KW-1133">Transmembrane helix</keyword>
<dbReference type="InterPro" id="IPR025101">
    <property type="entry name" value="DUF4012"/>
</dbReference>
<evidence type="ECO:0000256" key="1">
    <source>
        <dbReference type="SAM" id="Phobius"/>
    </source>
</evidence>